<organism evidence="2 3">
    <name type="scientific">Acrasis kona</name>
    <dbReference type="NCBI Taxonomy" id="1008807"/>
    <lineage>
        <taxon>Eukaryota</taxon>
        <taxon>Discoba</taxon>
        <taxon>Heterolobosea</taxon>
        <taxon>Tetramitia</taxon>
        <taxon>Eutetramitia</taxon>
        <taxon>Acrasidae</taxon>
        <taxon>Acrasis</taxon>
    </lineage>
</organism>
<keyword evidence="3" id="KW-1185">Reference proteome</keyword>
<evidence type="ECO:0000313" key="2">
    <source>
        <dbReference type="EMBL" id="KAL0486817.1"/>
    </source>
</evidence>
<dbReference type="InterPro" id="IPR016024">
    <property type="entry name" value="ARM-type_fold"/>
</dbReference>
<name>A0AAW2ZDY2_9EUKA</name>
<accession>A0AAW2ZDY2</accession>
<proteinExistence type="predicted"/>
<dbReference type="AlphaFoldDB" id="A0AAW2ZDY2"/>
<dbReference type="Gene3D" id="1.25.10.10">
    <property type="entry name" value="Leucine-rich Repeat Variant"/>
    <property type="match status" value="2"/>
</dbReference>
<comment type="caution">
    <text evidence="2">The sequence shown here is derived from an EMBL/GenBank/DDBJ whole genome shotgun (WGS) entry which is preliminary data.</text>
</comment>
<dbReference type="InterPro" id="IPR011989">
    <property type="entry name" value="ARM-like"/>
</dbReference>
<dbReference type="SUPFAM" id="SSF48371">
    <property type="entry name" value="ARM repeat"/>
    <property type="match status" value="2"/>
</dbReference>
<protein>
    <submittedName>
        <fullName evidence="2">Armc4</fullName>
    </submittedName>
</protein>
<sequence length="385" mass="43122">MYENDIVKCLNELLNLTCSSQLLVNCLDTLGIVSEDATMLRQVINNGGMRKVWSMLRSDFHEVQVAAARAVCNCINNPESAGVVGQMFVGGFDVLIRLVSSSRKSQVIGYCNLVMAKMATNKQNRVVLSESGVLKMLSDTLLSSRDRFVEILSLMGSKPTNQNETEELFFAEVQFETVPLRRKMILTCKEYNDKLLSALFVFSNTAIAIGELCKHGSNRYVLHQLGALEPLVDCLSYLSFVQQHFDANHHRNEFDNAAMVEIMGRHQIVLEGSAKTKMSDEEVGIVTNPDFDDNLPFVCKSKICSPSSLDKSFSRDLDCYYHHVFRNATYALSQLSEDETVADKLRLCNSVSIMVRLLNSNNDALQVSAAKTISNIRKRHCSDKM</sequence>
<dbReference type="PANTHER" id="PTHR46241">
    <property type="entry name" value="ARMADILLO REPEAT-CONTAINING PROTEIN 4 ARMC4"/>
    <property type="match status" value="1"/>
</dbReference>
<gene>
    <name evidence="2" type="ORF">AKO1_001160</name>
    <name evidence="1" type="ORF">AKO1_004314</name>
</gene>
<dbReference type="EMBL" id="JAOPGA020001113">
    <property type="protein sequence ID" value="KAL0485194.1"/>
    <property type="molecule type" value="Genomic_DNA"/>
</dbReference>
<reference evidence="2 3" key="1">
    <citation type="submission" date="2024-03" db="EMBL/GenBank/DDBJ databases">
        <title>The Acrasis kona genome and developmental transcriptomes reveal deep origins of eukaryotic multicellular pathways.</title>
        <authorList>
            <person name="Sheikh S."/>
            <person name="Fu C.-J."/>
            <person name="Brown M.W."/>
            <person name="Baldauf S.L."/>
        </authorList>
    </citation>
    <scope>NUCLEOTIDE SEQUENCE [LARGE SCALE GENOMIC DNA]</scope>
    <source>
        <strain evidence="2 3">ATCC MYA-3509</strain>
    </source>
</reference>
<evidence type="ECO:0000313" key="3">
    <source>
        <dbReference type="Proteomes" id="UP001431209"/>
    </source>
</evidence>
<dbReference type="PANTHER" id="PTHR46241:SF1">
    <property type="entry name" value="OUTER DYNEIN ARM-DOCKING COMPLEX SUBUNIT 2"/>
    <property type="match status" value="1"/>
</dbReference>
<evidence type="ECO:0000313" key="1">
    <source>
        <dbReference type="EMBL" id="KAL0485194.1"/>
    </source>
</evidence>
<dbReference type="EMBL" id="JAOPGA020001268">
    <property type="protein sequence ID" value="KAL0486817.1"/>
    <property type="molecule type" value="Genomic_DNA"/>
</dbReference>
<dbReference type="Proteomes" id="UP001431209">
    <property type="component" value="Unassembled WGS sequence"/>
</dbReference>